<evidence type="ECO:0000256" key="3">
    <source>
        <dbReference type="ARBA" id="ARBA00022679"/>
    </source>
</evidence>
<dbReference type="Pfam" id="PF00078">
    <property type="entry name" value="RVT_1"/>
    <property type="match status" value="1"/>
</dbReference>
<dbReference type="Proteomes" id="UP000499080">
    <property type="component" value="Unassembled WGS sequence"/>
</dbReference>
<keyword evidence="3" id="KW-0808">Transferase</keyword>
<comment type="caution">
    <text evidence="13">The sequence shown here is derived from an EMBL/GenBank/DDBJ whole genome shotgun (WGS) entry which is preliminary data.</text>
</comment>
<keyword evidence="14" id="KW-1185">Reference proteome</keyword>
<dbReference type="InterPro" id="IPR001878">
    <property type="entry name" value="Znf_CCHC"/>
</dbReference>
<dbReference type="PROSITE" id="PS50878">
    <property type="entry name" value="RT_POL"/>
    <property type="match status" value="1"/>
</dbReference>
<dbReference type="InterPro" id="IPR043502">
    <property type="entry name" value="DNA/RNA_pol_sf"/>
</dbReference>
<evidence type="ECO:0000256" key="4">
    <source>
        <dbReference type="ARBA" id="ARBA00022695"/>
    </source>
</evidence>
<evidence type="ECO:0000313" key="14">
    <source>
        <dbReference type="Proteomes" id="UP000499080"/>
    </source>
</evidence>
<dbReference type="FunFam" id="1.10.340.70:FF:000001">
    <property type="entry name" value="Retrovirus-related Pol polyprotein from transposon gypsy-like Protein"/>
    <property type="match status" value="1"/>
</dbReference>
<keyword evidence="2" id="KW-0645">Protease</keyword>
<dbReference type="Pfam" id="PF03732">
    <property type="entry name" value="Retrotrans_gag"/>
    <property type="match status" value="1"/>
</dbReference>
<dbReference type="Gene3D" id="1.10.340.70">
    <property type="match status" value="1"/>
</dbReference>
<evidence type="ECO:0000256" key="6">
    <source>
        <dbReference type="ARBA" id="ARBA00022759"/>
    </source>
</evidence>
<dbReference type="Gene3D" id="3.10.10.10">
    <property type="entry name" value="HIV Type 1 Reverse Transcriptase, subunit A, domain 1"/>
    <property type="match status" value="1"/>
</dbReference>
<dbReference type="GO" id="GO:0008233">
    <property type="term" value="F:peptidase activity"/>
    <property type="evidence" value="ECO:0007669"/>
    <property type="project" value="UniProtKB-KW"/>
</dbReference>
<dbReference type="GO" id="GO:0004519">
    <property type="term" value="F:endonuclease activity"/>
    <property type="evidence" value="ECO:0007669"/>
    <property type="project" value="UniProtKB-KW"/>
</dbReference>
<dbReference type="GO" id="GO:0008270">
    <property type="term" value="F:zinc ion binding"/>
    <property type="evidence" value="ECO:0007669"/>
    <property type="project" value="UniProtKB-KW"/>
</dbReference>
<feature type="domain" description="CCHC-type" evidence="11">
    <location>
        <begin position="301"/>
        <end position="316"/>
    </location>
</feature>
<dbReference type="FunFam" id="3.10.10.10:FF:000002">
    <property type="entry name" value="Retrovirus-related Pol polyprotein from transposon 17.6-like protein"/>
    <property type="match status" value="1"/>
</dbReference>
<keyword evidence="6" id="KW-0255">Endonuclease</keyword>
<proteinExistence type="predicted"/>
<evidence type="ECO:0000256" key="1">
    <source>
        <dbReference type="ARBA" id="ARBA00012493"/>
    </source>
</evidence>
<keyword evidence="7" id="KW-0378">Hydrolase</keyword>
<dbReference type="CDD" id="cd09274">
    <property type="entry name" value="RNase_HI_RT_Ty3"/>
    <property type="match status" value="1"/>
</dbReference>
<keyword evidence="8" id="KW-0695">RNA-directed DNA polymerase</keyword>
<dbReference type="InterPro" id="IPR043128">
    <property type="entry name" value="Rev_trsase/Diguanyl_cyclase"/>
</dbReference>
<dbReference type="OrthoDB" id="6418967at2759"/>
<dbReference type="Gene3D" id="3.30.70.270">
    <property type="match status" value="2"/>
</dbReference>
<feature type="region of interest" description="Disordered" evidence="10">
    <location>
        <begin position="258"/>
        <end position="290"/>
    </location>
</feature>
<dbReference type="PANTHER" id="PTHR37984">
    <property type="entry name" value="PROTEIN CBG26694"/>
    <property type="match status" value="1"/>
</dbReference>
<dbReference type="EMBL" id="BGPR01004623">
    <property type="protein sequence ID" value="GBN01501.1"/>
    <property type="molecule type" value="Genomic_DNA"/>
</dbReference>
<dbReference type="PANTHER" id="PTHR37984:SF5">
    <property type="entry name" value="PROTEIN NYNRIN-LIKE"/>
    <property type="match status" value="1"/>
</dbReference>
<dbReference type="Pfam" id="PF17921">
    <property type="entry name" value="Integrase_H2C2"/>
    <property type="match status" value="1"/>
</dbReference>
<gene>
    <name evidence="13" type="primary">pol_4407</name>
    <name evidence="13" type="ORF">AVEN_20699_1</name>
</gene>
<evidence type="ECO:0000313" key="13">
    <source>
        <dbReference type="EMBL" id="GBN01501.1"/>
    </source>
</evidence>
<keyword evidence="5" id="KW-0540">Nuclease</keyword>
<dbReference type="InterPro" id="IPR050951">
    <property type="entry name" value="Retrovirus_Pol_polyprotein"/>
</dbReference>
<dbReference type="GO" id="GO:0006508">
    <property type="term" value="P:proteolysis"/>
    <property type="evidence" value="ECO:0007669"/>
    <property type="project" value="UniProtKB-KW"/>
</dbReference>
<dbReference type="FunFam" id="3.30.70.270:FF:000020">
    <property type="entry name" value="Transposon Tf2-6 polyprotein-like Protein"/>
    <property type="match status" value="1"/>
</dbReference>
<name>A0A4Y2KGC5_ARAVE</name>
<dbReference type="InterPro" id="IPR041373">
    <property type="entry name" value="RT_RNaseH"/>
</dbReference>
<keyword evidence="9" id="KW-0862">Zinc</keyword>
<dbReference type="InterPro" id="IPR000477">
    <property type="entry name" value="RT_dom"/>
</dbReference>
<dbReference type="EC" id="2.7.7.49" evidence="1"/>
<dbReference type="GO" id="GO:0003676">
    <property type="term" value="F:nucleic acid binding"/>
    <property type="evidence" value="ECO:0007669"/>
    <property type="project" value="InterPro"/>
</dbReference>
<protein>
    <recommendedName>
        <fullName evidence="1">RNA-directed DNA polymerase</fullName>
        <ecNumber evidence="1">2.7.7.49</ecNumber>
    </recommendedName>
</protein>
<dbReference type="GO" id="GO:0003964">
    <property type="term" value="F:RNA-directed DNA polymerase activity"/>
    <property type="evidence" value="ECO:0007669"/>
    <property type="project" value="UniProtKB-KW"/>
</dbReference>
<keyword evidence="9" id="KW-0863">Zinc-finger</keyword>
<reference evidence="13 14" key="1">
    <citation type="journal article" date="2019" name="Sci. Rep.">
        <title>Orb-weaving spider Araneus ventricosus genome elucidates the spidroin gene catalogue.</title>
        <authorList>
            <person name="Kono N."/>
            <person name="Nakamura H."/>
            <person name="Ohtoshi R."/>
            <person name="Moran D.A.P."/>
            <person name="Shinohara A."/>
            <person name="Yoshida Y."/>
            <person name="Fujiwara M."/>
            <person name="Mori M."/>
            <person name="Tomita M."/>
            <person name="Arakawa K."/>
        </authorList>
    </citation>
    <scope>NUCLEOTIDE SEQUENCE [LARGE SCALE GENOMIC DNA]</scope>
</reference>
<keyword evidence="9" id="KW-0479">Metal-binding</keyword>
<dbReference type="AlphaFoldDB" id="A0A4Y2KGC5"/>
<evidence type="ECO:0000259" key="11">
    <source>
        <dbReference type="PROSITE" id="PS50158"/>
    </source>
</evidence>
<accession>A0A4Y2KGC5</accession>
<dbReference type="FunFam" id="3.10.10.10:FF:000007">
    <property type="entry name" value="Retrovirus-related Pol polyprotein from transposon 17.6-like Protein"/>
    <property type="match status" value="1"/>
</dbReference>
<dbReference type="InterPro" id="IPR005162">
    <property type="entry name" value="Retrotrans_gag_dom"/>
</dbReference>
<organism evidence="13 14">
    <name type="scientific">Araneus ventricosus</name>
    <name type="common">Orbweaver spider</name>
    <name type="synonym">Epeira ventricosa</name>
    <dbReference type="NCBI Taxonomy" id="182803"/>
    <lineage>
        <taxon>Eukaryota</taxon>
        <taxon>Metazoa</taxon>
        <taxon>Ecdysozoa</taxon>
        <taxon>Arthropoda</taxon>
        <taxon>Chelicerata</taxon>
        <taxon>Arachnida</taxon>
        <taxon>Araneae</taxon>
        <taxon>Araneomorphae</taxon>
        <taxon>Entelegynae</taxon>
        <taxon>Araneoidea</taxon>
        <taxon>Araneidae</taxon>
        <taxon>Araneus</taxon>
    </lineage>
</organism>
<dbReference type="InterPro" id="IPR041588">
    <property type="entry name" value="Integrase_H2C2"/>
</dbReference>
<evidence type="ECO:0000256" key="5">
    <source>
        <dbReference type="ARBA" id="ARBA00022722"/>
    </source>
</evidence>
<dbReference type="PROSITE" id="PS50158">
    <property type="entry name" value="ZF_CCHC"/>
    <property type="match status" value="1"/>
</dbReference>
<sequence length="963" mass="110584">MTVEDSDKKSDGTPTILTYQLLRNPCVFSGDEKQDASSWLKDFERIASYNHLDDQMKLANVVFYLADTARLWFDNNEDDFTNWAAFQESLEKTFCRIEENRRQAERLLRTRAQLPGESSESYIQDVLSLCKRVNQSMPENEKIVHLMKGINEELYQILLVQDYSTTKDLVERCRQIENLRRRRITKEKFQRLPNISAASSGLEVDDLKSLVRTLVREEIQRFLPKVQDLQYGLESAADVASIVRDEVMQALSLLSTPQRRNTAPIRRSAPAGLQQRRMQRSNASPPRKTDVWRTNDNVPLCFHCGCSGHVFRYCRERRQVFASAKANRTPYSRRDSDLIWNQFKATVPTTTIHIQRRPVKEAVPHILAAPLIEDSRNHLYADPAAPLQDSMRKTRSGDLCWRASKNHGNTTVKHKINTDDSLPIKHRPYRVSAAERAVIETEVQKMLKEDVIKSSESPWSSPVVLVKKKNGAWRFCVDYRRLNKVTKKDVYPLPRIDDALDCLAGARIFSMMDLKSGYWQVELDDKDREKTAFVTPDGLFEFKVMPFGLCNAPATFERMMDSVLRGLKWKICLCYLDDIIVFAPNFQEHQVCLRKVLTCIQGAGLSLNSSKCCFGKKKLLILGHLVDEHGIYPDPEKVAAVEKFPIPQNIADVRSFLGISSYYRRFIKNFANVARPPQKLLKKDAKFAWKSSQKHSFAALKKSLIGHPVLGHFQPEADTLIHSDASGYAEKNYSTTEKECLAVIWSISKFRPYLFGKPFTVVTDHHSLYWLANVKDPSGRLARWALRLQEYDITIVYKSGRKHSDADSLSRNPLISTSVETCDEIPTLASVTEYIKEQLKDPKLKSIIKVLKRGDEYQNYLLKDGALYKNTFDPMGQQWLLVVPKQLRGDILRSLHDAPTAGHLGFAKTYDRIRRKYYWPGLYGSTSDFNIVPLLKNRRKVSTNWGNFKTHLNSNVKLLTPTI</sequence>
<evidence type="ECO:0000256" key="8">
    <source>
        <dbReference type="ARBA" id="ARBA00022918"/>
    </source>
</evidence>
<dbReference type="Pfam" id="PF17917">
    <property type="entry name" value="RT_RNaseH"/>
    <property type="match status" value="1"/>
</dbReference>
<feature type="domain" description="Reverse transcriptase" evidence="12">
    <location>
        <begin position="447"/>
        <end position="626"/>
    </location>
</feature>
<evidence type="ECO:0000256" key="10">
    <source>
        <dbReference type="SAM" id="MobiDB-lite"/>
    </source>
</evidence>
<dbReference type="CDD" id="cd01647">
    <property type="entry name" value="RT_LTR"/>
    <property type="match status" value="1"/>
</dbReference>
<dbReference type="SUPFAM" id="SSF56672">
    <property type="entry name" value="DNA/RNA polymerases"/>
    <property type="match status" value="1"/>
</dbReference>
<evidence type="ECO:0000256" key="2">
    <source>
        <dbReference type="ARBA" id="ARBA00022670"/>
    </source>
</evidence>
<evidence type="ECO:0000259" key="12">
    <source>
        <dbReference type="PROSITE" id="PS50878"/>
    </source>
</evidence>
<evidence type="ECO:0000256" key="7">
    <source>
        <dbReference type="ARBA" id="ARBA00022801"/>
    </source>
</evidence>
<keyword evidence="4" id="KW-0548">Nucleotidyltransferase</keyword>
<evidence type="ECO:0000256" key="9">
    <source>
        <dbReference type="PROSITE-ProRule" id="PRU00047"/>
    </source>
</evidence>